<dbReference type="Gene3D" id="6.10.250.1310">
    <property type="match status" value="1"/>
</dbReference>
<dbReference type="InterPro" id="IPR016197">
    <property type="entry name" value="Chromo-like_dom_sf"/>
</dbReference>
<evidence type="ECO:0000256" key="6">
    <source>
        <dbReference type="ARBA" id="ARBA00023242"/>
    </source>
</evidence>
<gene>
    <name evidence="12" type="ORF">FCM35_KLT02199</name>
</gene>
<dbReference type="CDD" id="cd00024">
    <property type="entry name" value="CD_CSD"/>
    <property type="match status" value="1"/>
</dbReference>
<organism evidence="12 13">
    <name type="scientific">Carex littledalei</name>
    <dbReference type="NCBI Taxonomy" id="544730"/>
    <lineage>
        <taxon>Eukaryota</taxon>
        <taxon>Viridiplantae</taxon>
        <taxon>Streptophyta</taxon>
        <taxon>Embryophyta</taxon>
        <taxon>Tracheophyta</taxon>
        <taxon>Spermatophyta</taxon>
        <taxon>Magnoliopsida</taxon>
        <taxon>Liliopsida</taxon>
        <taxon>Poales</taxon>
        <taxon>Cyperaceae</taxon>
        <taxon>Cyperoideae</taxon>
        <taxon>Cariceae</taxon>
        <taxon>Carex</taxon>
        <taxon>Carex subgen. Euthyceras</taxon>
    </lineage>
</organism>
<dbReference type="GO" id="GO:0042393">
    <property type="term" value="F:histone binding"/>
    <property type="evidence" value="ECO:0007669"/>
    <property type="project" value="TreeGrafter"/>
</dbReference>
<keyword evidence="4" id="KW-0862">Zinc</keyword>
<dbReference type="InterPro" id="IPR000953">
    <property type="entry name" value="Chromo/chromo_shadow_dom"/>
</dbReference>
<feature type="domain" description="Chromo" evidence="10">
    <location>
        <begin position="71"/>
        <end position="131"/>
    </location>
</feature>
<sequence length="1429" mass="160791">METTGENASSVCVVCRKPEARWSCQRKGCNRTFHFHCAKEHRPDDFITVGGWHCVDCIKDKLQFGSAFACDEVESILDVRHGKSETIYWVKLKNLAHMYNCWKPESVIRQEAPELMARFVQEDKQDKGTTWKKEWTRPERLLLRRNLMHADMAQTFFQDRGSQLQYCNTEWLVKWKGLGYEHATWELGSLKLLDKKLKQEHNHRQIDAARRAKLASEHNKIKKGPFVRLEAFPIGFPHDLDDGYLDSLNRLRQFWHKSQNAVLIDQEEKVRRIFLFIKSIVNHTAQPFLILSTMKSLSLWEDKIRQLIPSVHTVVHTNRSASFLVEVTEFWGQDGHLLFQVFLSHPDAIQGFQAIKQISWEGVIVDQCDNANMSTHLEQMKTLSADFKMLILNTHLKDDPSEYMKLLSALEPGDTYSVPDISILKERFSRYIAYQIDTDASSCQEVSFAGEKEGALSEVLDKGDCFQYLSSVENPRKRKESPNDVMDLSVSHGLMLCKRRFFLEKPTSTAILESFCEDLVVTLSMQVANLSLSSIETDVPTSADISIATIKNHIVSAERSNHIVASKDGIRTIHFLSIPRLLRSYEMLGIPDYPSQYVKLLSVLEPGDASSVPDISILNNVANMFFNHVLKSHRAMLAPFIIPKSYLREPLEVVSSYKSSSLNGLCKQFLHCLEIAKRIPRLGYCDAPITISPNAHQEHVVPQENKSLEHKIEKICARRENDLRALQKSERVNLQMHAEREFNCQWKAHESVVRNKHAIKTSDKKSNVLLEKTIQKFNAFNEHMVCQRRRLKLLQKEAMASEKLRKEEWFKMVKSGELGESFDFSKTPLPNSGFVSEKFDWVCGKRAMNCGVSSSQENVLETPDHGQPTVGDLSSGVAGALTNMGEPPNRVQQHDEPVGSQSRMRSINASSANGSNSAVAKFTMQQETEAAPFKYTGASSVSHEVRISKQLNTNTTSFLAAETPINLEELPDCDDMHLEPVQKETNSGFTSAHASMPDIGVSTLLRPDVLSESSSNFLEMPSFTQEMFPDGLNLDPFKNELTRISYTLKNLAKKYEEKKLRFRPQLKAEAQNIKRKYDELNKEGDAQSRKLKKFLQGLSCKVEGGQTAERELRAFETAAESDIPLQDLNRPSFPQNSPSQSACQSEPAFMDCTSFGLSPCMPPIEDTRAPPVEIGQAPPIMTNQAPSVKTHLAPPLTTNRVPAVTSNLGSSNQASTIPANLASARVSTVHAADYLARLGAHFSHIWNRQNHDIPIIPQHLLPTDTLGMSPLNSRATSVQKTKTPTLTTAPVSPVQVPHVRADLPLPCWTSIPRPASTSQVPPVIAGMPPLFASTVAPSTSPIQPMHLHTGRSQTVMRNWTPPVQNASILGCPPGSQHAFNPQYTLRSPSPHVRHRRPYISMSRPQAPLPDRSYNVPKIGGSNRWIHLEP</sequence>
<keyword evidence="8" id="KW-0175">Coiled coil</keyword>
<dbReference type="GO" id="GO:0016887">
    <property type="term" value="F:ATP hydrolysis activity"/>
    <property type="evidence" value="ECO:0007669"/>
    <property type="project" value="TreeGrafter"/>
</dbReference>
<feature type="domain" description="PHD-type" evidence="11">
    <location>
        <begin position="9"/>
        <end position="60"/>
    </location>
</feature>
<dbReference type="PANTHER" id="PTHR45623:SF13">
    <property type="entry name" value="HELICASE PROTEIN MOM1"/>
    <property type="match status" value="1"/>
</dbReference>
<comment type="caution">
    <text evidence="12">The sequence shown here is derived from an EMBL/GenBank/DDBJ whole genome shotgun (WGS) entry which is preliminary data.</text>
</comment>
<evidence type="ECO:0000256" key="1">
    <source>
        <dbReference type="ARBA" id="ARBA00022723"/>
    </source>
</evidence>
<evidence type="ECO:0000256" key="7">
    <source>
        <dbReference type="PROSITE-ProRule" id="PRU00146"/>
    </source>
</evidence>
<evidence type="ECO:0000256" key="9">
    <source>
        <dbReference type="SAM" id="MobiDB-lite"/>
    </source>
</evidence>
<evidence type="ECO:0000256" key="8">
    <source>
        <dbReference type="SAM" id="Coils"/>
    </source>
</evidence>
<dbReference type="OrthoDB" id="1737597at2759"/>
<keyword evidence="6" id="KW-0539">Nucleus</keyword>
<keyword evidence="5" id="KW-0067">ATP-binding</keyword>
<evidence type="ECO:0000256" key="3">
    <source>
        <dbReference type="ARBA" id="ARBA00022771"/>
    </source>
</evidence>
<dbReference type="GO" id="GO:0000785">
    <property type="term" value="C:chromatin"/>
    <property type="evidence" value="ECO:0007669"/>
    <property type="project" value="TreeGrafter"/>
</dbReference>
<dbReference type="GO" id="GO:0003682">
    <property type="term" value="F:chromatin binding"/>
    <property type="evidence" value="ECO:0007669"/>
    <property type="project" value="TreeGrafter"/>
</dbReference>
<dbReference type="SMART" id="SM00249">
    <property type="entry name" value="PHD"/>
    <property type="match status" value="1"/>
</dbReference>
<dbReference type="PROSITE" id="PS50016">
    <property type="entry name" value="ZF_PHD_2"/>
    <property type="match status" value="1"/>
</dbReference>
<keyword evidence="1" id="KW-0479">Metal-binding</keyword>
<name>A0A833VBM8_9POAL</name>
<dbReference type="InterPro" id="IPR038718">
    <property type="entry name" value="SNF2-like_sf"/>
</dbReference>
<dbReference type="InterPro" id="IPR019787">
    <property type="entry name" value="Znf_PHD-finger"/>
</dbReference>
<dbReference type="GO" id="GO:0005634">
    <property type="term" value="C:nucleus"/>
    <property type="evidence" value="ECO:0007669"/>
    <property type="project" value="TreeGrafter"/>
</dbReference>
<dbReference type="InterPro" id="IPR019786">
    <property type="entry name" value="Zinc_finger_PHD-type_CS"/>
</dbReference>
<dbReference type="Gene3D" id="3.40.50.10810">
    <property type="entry name" value="Tandem AAA-ATPase domain"/>
    <property type="match status" value="1"/>
</dbReference>
<keyword evidence="13" id="KW-1185">Reference proteome</keyword>
<feature type="coiled-coil region" evidence="8">
    <location>
        <begin position="1063"/>
        <end position="1090"/>
    </location>
</feature>
<dbReference type="InterPro" id="IPR013083">
    <property type="entry name" value="Znf_RING/FYVE/PHD"/>
</dbReference>
<dbReference type="GO" id="GO:0008270">
    <property type="term" value="F:zinc ion binding"/>
    <property type="evidence" value="ECO:0007669"/>
    <property type="project" value="UniProtKB-KW"/>
</dbReference>
<evidence type="ECO:0000256" key="5">
    <source>
        <dbReference type="ARBA" id="ARBA00022840"/>
    </source>
</evidence>
<dbReference type="Gene3D" id="2.40.50.40">
    <property type="match status" value="2"/>
</dbReference>
<evidence type="ECO:0000259" key="11">
    <source>
        <dbReference type="PROSITE" id="PS50016"/>
    </source>
</evidence>
<keyword evidence="3 7" id="KW-0863">Zinc-finger</keyword>
<dbReference type="SUPFAM" id="SSF54160">
    <property type="entry name" value="Chromo domain-like"/>
    <property type="match status" value="2"/>
</dbReference>
<keyword evidence="2" id="KW-0547">Nucleotide-binding</keyword>
<evidence type="ECO:0000256" key="4">
    <source>
        <dbReference type="ARBA" id="ARBA00022833"/>
    </source>
</evidence>
<dbReference type="Gene3D" id="3.30.40.10">
    <property type="entry name" value="Zinc/RING finger domain, C3HC4 (zinc finger)"/>
    <property type="match status" value="1"/>
</dbReference>
<evidence type="ECO:0000256" key="2">
    <source>
        <dbReference type="ARBA" id="ARBA00022741"/>
    </source>
</evidence>
<keyword evidence="12" id="KW-0347">Helicase</keyword>
<feature type="compositionally biased region" description="Polar residues" evidence="9">
    <location>
        <begin position="1132"/>
        <end position="1144"/>
    </location>
</feature>
<evidence type="ECO:0000313" key="13">
    <source>
        <dbReference type="Proteomes" id="UP000623129"/>
    </source>
</evidence>
<reference evidence="12" key="1">
    <citation type="submission" date="2020-01" db="EMBL/GenBank/DDBJ databases">
        <title>Genome sequence of Kobresia littledalei, the first chromosome-level genome in the family Cyperaceae.</title>
        <authorList>
            <person name="Qu G."/>
        </authorList>
    </citation>
    <scope>NUCLEOTIDE SEQUENCE</scope>
    <source>
        <strain evidence="12">C.B.Clarke</strain>
        <tissue evidence="12">Leaf</tissue>
    </source>
</reference>
<dbReference type="PROSITE" id="PS50013">
    <property type="entry name" value="CHROMO_2"/>
    <property type="match status" value="2"/>
</dbReference>
<evidence type="ECO:0000313" key="12">
    <source>
        <dbReference type="EMBL" id="KAF3332622.1"/>
    </source>
</evidence>
<evidence type="ECO:0000259" key="10">
    <source>
        <dbReference type="PROSITE" id="PS50013"/>
    </source>
</evidence>
<protein>
    <submittedName>
        <fullName evidence="12">Helicase protein MOM1-like isoform X1</fullName>
    </submittedName>
</protein>
<feature type="domain" description="Chromo" evidence="10">
    <location>
        <begin position="136"/>
        <end position="186"/>
    </location>
</feature>
<dbReference type="InterPro" id="IPR001965">
    <property type="entry name" value="Znf_PHD"/>
</dbReference>
<dbReference type="EMBL" id="SWLB01000011">
    <property type="protein sequence ID" value="KAF3332622.1"/>
    <property type="molecule type" value="Genomic_DNA"/>
</dbReference>
<dbReference type="GO" id="GO:0004386">
    <property type="term" value="F:helicase activity"/>
    <property type="evidence" value="ECO:0007669"/>
    <property type="project" value="UniProtKB-KW"/>
</dbReference>
<dbReference type="SMART" id="SM00298">
    <property type="entry name" value="CHROMO"/>
    <property type="match status" value="2"/>
</dbReference>
<dbReference type="GO" id="GO:0003677">
    <property type="term" value="F:DNA binding"/>
    <property type="evidence" value="ECO:0007669"/>
    <property type="project" value="TreeGrafter"/>
</dbReference>
<keyword evidence="12" id="KW-0378">Hydrolase</keyword>
<dbReference type="Proteomes" id="UP000623129">
    <property type="component" value="Unassembled WGS sequence"/>
</dbReference>
<dbReference type="GO" id="GO:0005524">
    <property type="term" value="F:ATP binding"/>
    <property type="evidence" value="ECO:0007669"/>
    <property type="project" value="UniProtKB-KW"/>
</dbReference>
<dbReference type="GO" id="GO:0140658">
    <property type="term" value="F:ATP-dependent chromatin remodeler activity"/>
    <property type="evidence" value="ECO:0007669"/>
    <property type="project" value="TreeGrafter"/>
</dbReference>
<feature type="region of interest" description="Disordered" evidence="9">
    <location>
        <begin position="1123"/>
        <end position="1145"/>
    </location>
</feature>
<accession>A0A833VBM8</accession>
<dbReference type="PANTHER" id="PTHR45623">
    <property type="entry name" value="CHROMODOMAIN-HELICASE-DNA-BINDING PROTEIN 3-RELATED-RELATED"/>
    <property type="match status" value="1"/>
</dbReference>
<dbReference type="PROSITE" id="PS01359">
    <property type="entry name" value="ZF_PHD_1"/>
    <property type="match status" value="1"/>
</dbReference>
<proteinExistence type="predicted"/>